<keyword evidence="1" id="KW-1133">Transmembrane helix</keyword>
<dbReference type="Proteomes" id="UP000199187">
    <property type="component" value="Unassembled WGS sequence"/>
</dbReference>
<accession>A0A1I6YRB2</accession>
<gene>
    <name evidence="2" type="ORF">SAMN05192562_101698</name>
</gene>
<feature type="transmembrane region" description="Helical" evidence="1">
    <location>
        <begin position="12"/>
        <end position="33"/>
    </location>
</feature>
<evidence type="ECO:0000313" key="2">
    <source>
        <dbReference type="EMBL" id="SFT53027.1"/>
    </source>
</evidence>
<dbReference type="Pfam" id="PF16872">
    <property type="entry name" value="putAbiC"/>
    <property type="match status" value="1"/>
</dbReference>
<protein>
    <submittedName>
        <fullName evidence="2">Putative phage abortive infection protein</fullName>
    </submittedName>
</protein>
<keyword evidence="1" id="KW-0812">Transmembrane</keyword>
<dbReference type="OrthoDB" id="346283at2"/>
<keyword evidence="3" id="KW-1185">Reference proteome</keyword>
<evidence type="ECO:0000256" key="1">
    <source>
        <dbReference type="SAM" id="Phobius"/>
    </source>
</evidence>
<dbReference type="RefSeq" id="WP_090119227.1">
    <property type="nucleotide sequence ID" value="NZ_CP045300.1"/>
</dbReference>
<organism evidence="2 3">
    <name type="scientific">Kosakonia arachidis</name>
    <dbReference type="NCBI Taxonomy" id="551989"/>
    <lineage>
        <taxon>Bacteria</taxon>
        <taxon>Pseudomonadati</taxon>
        <taxon>Pseudomonadota</taxon>
        <taxon>Gammaproteobacteria</taxon>
        <taxon>Enterobacterales</taxon>
        <taxon>Enterobacteriaceae</taxon>
        <taxon>Kosakonia</taxon>
    </lineage>
</organism>
<sequence length="271" mass="31358">MTVVERLFWPPVIIIFLIGTIGGELMSVISLAFNSLNVFSKSYAQLVQFFVAFGTMSSVVVALYISVKNSKRDTFERNFSLLLEQHNEQLKTLLNHPDFSKNLSEVLGFGDEKDLVSANQRMHNLDSFYGSYFRVLYYLMKHIDRNYYGYVNAYKKKKFYTSMVRSFLNTEITLLLIINVAHAKKGNQYFGYRELIERFSYLEHLIIDGEVFVSGCSEDVRNGLRIEGAIDAIKYKTKLQIFDDICKEFPEASFGDNDFIDYVKDIKSQIT</sequence>
<reference evidence="3" key="1">
    <citation type="submission" date="2016-10" db="EMBL/GenBank/DDBJ databases">
        <authorList>
            <person name="Varghese N."/>
            <person name="Submissions S."/>
        </authorList>
    </citation>
    <scope>NUCLEOTIDE SEQUENCE [LARGE SCALE GENOMIC DNA]</scope>
    <source>
        <strain evidence="3">Ah-143</strain>
    </source>
</reference>
<dbReference type="InterPro" id="IPR031709">
    <property type="entry name" value="PutAbiC"/>
</dbReference>
<name>A0A1I6YRB2_9ENTR</name>
<dbReference type="EMBL" id="FPAU01000001">
    <property type="protein sequence ID" value="SFT53027.1"/>
    <property type="molecule type" value="Genomic_DNA"/>
</dbReference>
<evidence type="ECO:0000313" key="3">
    <source>
        <dbReference type="Proteomes" id="UP000199187"/>
    </source>
</evidence>
<proteinExistence type="predicted"/>
<dbReference type="AlphaFoldDB" id="A0A1I6YRB2"/>
<keyword evidence="1" id="KW-0472">Membrane</keyword>
<feature type="transmembrane region" description="Helical" evidence="1">
    <location>
        <begin position="45"/>
        <end position="67"/>
    </location>
</feature>